<dbReference type="SUPFAM" id="SSF53756">
    <property type="entry name" value="UDP-Glycosyltransferase/glycogen phosphorylase"/>
    <property type="match status" value="1"/>
</dbReference>
<dbReference type="EMBL" id="BLQM01000478">
    <property type="protein sequence ID" value="GMH91732.1"/>
    <property type="molecule type" value="Genomic_DNA"/>
</dbReference>
<reference evidence="2" key="1">
    <citation type="journal article" date="2023" name="Commun. Biol.">
        <title>Genome analysis of Parmales, the sister group of diatoms, reveals the evolutionary specialization of diatoms from phago-mixotrophs to photoautotrophs.</title>
        <authorList>
            <person name="Ban H."/>
            <person name="Sato S."/>
            <person name="Yoshikawa S."/>
            <person name="Yamada K."/>
            <person name="Nakamura Y."/>
            <person name="Ichinomiya M."/>
            <person name="Sato N."/>
            <person name="Blanc-Mathieu R."/>
            <person name="Endo H."/>
            <person name="Kuwata A."/>
            <person name="Ogata H."/>
        </authorList>
    </citation>
    <scope>NUCLEOTIDE SEQUENCE [LARGE SCALE GENOMIC DNA]</scope>
</reference>
<organism evidence="1 2">
    <name type="scientific">Triparma laevis f. inornata</name>
    <dbReference type="NCBI Taxonomy" id="1714386"/>
    <lineage>
        <taxon>Eukaryota</taxon>
        <taxon>Sar</taxon>
        <taxon>Stramenopiles</taxon>
        <taxon>Ochrophyta</taxon>
        <taxon>Bolidophyceae</taxon>
        <taxon>Parmales</taxon>
        <taxon>Triparmaceae</taxon>
        <taxon>Triparma</taxon>
    </lineage>
</organism>
<proteinExistence type="predicted"/>
<dbReference type="AlphaFoldDB" id="A0A9W7BQ78"/>
<protein>
    <submittedName>
        <fullName evidence="1">Uncharacterized protein</fullName>
    </submittedName>
</protein>
<comment type="caution">
    <text evidence="1">The sequence shown here is derived from an EMBL/GenBank/DDBJ whole genome shotgun (WGS) entry which is preliminary data.</text>
</comment>
<evidence type="ECO:0000313" key="2">
    <source>
        <dbReference type="Proteomes" id="UP001162640"/>
    </source>
</evidence>
<sequence length="258" mass="27872">MPTAVFVFPSAAGHINPSLPVCQKLVALRWNVEYLAIEIFKPAVVATGATFHYRNAVCAENGIEDVTAMVYKTPEDYGTEGSKMRGLNFGSISAERLLPVYINFLRRMSPQLVVYCPVLCQVAHFAAMTLKIPDVSILTAAGPGFWDAAFAGHGSSAADLILTIKANEPNNKAIEGLHILMGMPELTLNTATPLVNEYYTGANIVTTVPFLADTLNERDAQFYEAAGKKFEFVGPLLGSHQATVATGLRGTEAEDLFK</sequence>
<gene>
    <name evidence="1" type="ORF">TL16_g12138</name>
</gene>
<accession>A0A9W7BQ78</accession>
<evidence type="ECO:0000313" key="1">
    <source>
        <dbReference type="EMBL" id="GMH91732.1"/>
    </source>
</evidence>
<name>A0A9W7BQ78_9STRA</name>
<dbReference type="Proteomes" id="UP001162640">
    <property type="component" value="Unassembled WGS sequence"/>
</dbReference>
<dbReference type="Gene3D" id="3.40.50.2000">
    <property type="entry name" value="Glycogen Phosphorylase B"/>
    <property type="match status" value="1"/>
</dbReference>